<sequence>MMVVVPEEIDRLAHVCRTQEHCVGMMNIAVAESMSSPSCRVVAALRAVDEPVVRIVGSLRGRLEEMGGALTGFTATVRDADDASGRAISADR</sequence>
<evidence type="ECO:0000313" key="1">
    <source>
        <dbReference type="EMBL" id="MEE4025402.1"/>
    </source>
</evidence>
<dbReference type="EMBL" id="JAZDUE010000019">
    <property type="protein sequence ID" value="MEE4025402.1"/>
    <property type="molecule type" value="Genomic_DNA"/>
</dbReference>
<dbReference type="RefSeq" id="WP_330506820.1">
    <property type="nucleotide sequence ID" value="NZ_JAZDUE010000019.1"/>
</dbReference>
<accession>A0ABU7MYL4</accession>
<comment type="caution">
    <text evidence="1">The sequence shown here is derived from an EMBL/GenBank/DDBJ whole genome shotgun (WGS) entry which is preliminary data.</text>
</comment>
<name>A0ABU7MYL4_9ACTN</name>
<gene>
    <name evidence="1" type="ORF">V1Y59_20115</name>
</gene>
<organism evidence="1 2">
    <name type="scientific">Gordonia prachuapensis</name>
    <dbReference type="NCBI Taxonomy" id="3115651"/>
    <lineage>
        <taxon>Bacteria</taxon>
        <taxon>Bacillati</taxon>
        <taxon>Actinomycetota</taxon>
        <taxon>Actinomycetes</taxon>
        <taxon>Mycobacteriales</taxon>
        <taxon>Gordoniaceae</taxon>
        <taxon>Gordonia</taxon>
    </lineage>
</organism>
<protein>
    <submittedName>
        <fullName evidence="1">Uncharacterized protein</fullName>
    </submittedName>
</protein>
<reference evidence="1 2" key="1">
    <citation type="submission" date="2024-01" db="EMBL/GenBank/DDBJ databases">
        <title>Draft genome sequence of Gordonia sp. PKS22-38.</title>
        <authorList>
            <person name="Suphannarot A."/>
            <person name="Mingma R."/>
        </authorList>
    </citation>
    <scope>NUCLEOTIDE SEQUENCE [LARGE SCALE GENOMIC DNA]</scope>
    <source>
        <strain evidence="1 2">PKS22-38</strain>
    </source>
</reference>
<evidence type="ECO:0000313" key="2">
    <source>
        <dbReference type="Proteomes" id="UP001335729"/>
    </source>
</evidence>
<keyword evidence="2" id="KW-1185">Reference proteome</keyword>
<proteinExistence type="predicted"/>
<dbReference type="Proteomes" id="UP001335729">
    <property type="component" value="Unassembled WGS sequence"/>
</dbReference>